<evidence type="ECO:0000313" key="2">
    <source>
        <dbReference type="EMBL" id="CAI8607888.1"/>
    </source>
</evidence>
<accession>A0AAV1AFJ0</accession>
<sequence length="128" mass="14890">MLYFMMSKQRINLPFILFNYLRDSIRKTRTTALPKKRIGDVQMVIERKEERERVRYVELIAGKQREAGEQAQLAEARSARLKAEEEAKAAEAANDAEEKGKQQDLMKRRKTGDEKPPHRNVGLSEFIV</sequence>
<reference evidence="2 3" key="1">
    <citation type="submission" date="2023-01" db="EMBL/GenBank/DDBJ databases">
        <authorList>
            <person name="Kreplak J."/>
        </authorList>
    </citation>
    <scope>NUCLEOTIDE SEQUENCE [LARGE SCALE GENOMIC DNA]</scope>
</reference>
<feature type="region of interest" description="Disordered" evidence="1">
    <location>
        <begin position="85"/>
        <end position="128"/>
    </location>
</feature>
<proteinExistence type="predicted"/>
<feature type="compositionally biased region" description="Basic and acidic residues" evidence="1">
    <location>
        <begin position="96"/>
        <end position="117"/>
    </location>
</feature>
<organism evidence="2 3">
    <name type="scientific">Vicia faba</name>
    <name type="common">Broad bean</name>
    <name type="synonym">Faba vulgaris</name>
    <dbReference type="NCBI Taxonomy" id="3906"/>
    <lineage>
        <taxon>Eukaryota</taxon>
        <taxon>Viridiplantae</taxon>
        <taxon>Streptophyta</taxon>
        <taxon>Embryophyta</taxon>
        <taxon>Tracheophyta</taxon>
        <taxon>Spermatophyta</taxon>
        <taxon>Magnoliopsida</taxon>
        <taxon>eudicotyledons</taxon>
        <taxon>Gunneridae</taxon>
        <taxon>Pentapetalae</taxon>
        <taxon>rosids</taxon>
        <taxon>fabids</taxon>
        <taxon>Fabales</taxon>
        <taxon>Fabaceae</taxon>
        <taxon>Papilionoideae</taxon>
        <taxon>50 kb inversion clade</taxon>
        <taxon>NPAAA clade</taxon>
        <taxon>Hologalegina</taxon>
        <taxon>IRL clade</taxon>
        <taxon>Fabeae</taxon>
        <taxon>Vicia</taxon>
    </lineage>
</organism>
<gene>
    <name evidence="2" type="ORF">VFH_IV059120</name>
</gene>
<dbReference type="AlphaFoldDB" id="A0AAV1AFJ0"/>
<evidence type="ECO:0000256" key="1">
    <source>
        <dbReference type="SAM" id="MobiDB-lite"/>
    </source>
</evidence>
<protein>
    <submittedName>
        <fullName evidence="2">Uncharacterized protein</fullName>
    </submittedName>
</protein>
<dbReference type="EMBL" id="OX451739">
    <property type="protein sequence ID" value="CAI8607888.1"/>
    <property type="molecule type" value="Genomic_DNA"/>
</dbReference>
<name>A0AAV1AFJ0_VICFA</name>
<keyword evidence="3" id="KW-1185">Reference proteome</keyword>
<dbReference type="Proteomes" id="UP001157006">
    <property type="component" value="Chromosome 4"/>
</dbReference>
<evidence type="ECO:0000313" key="3">
    <source>
        <dbReference type="Proteomes" id="UP001157006"/>
    </source>
</evidence>